<evidence type="ECO:0000256" key="4">
    <source>
        <dbReference type="ARBA" id="ARBA00011738"/>
    </source>
</evidence>
<dbReference type="EMBL" id="PFFQ01000055">
    <property type="protein sequence ID" value="PIW14942.1"/>
    <property type="molecule type" value="Genomic_DNA"/>
</dbReference>
<dbReference type="Pfam" id="PF01746">
    <property type="entry name" value="tRNA_m1G_MT"/>
    <property type="match status" value="1"/>
</dbReference>
<evidence type="ECO:0000256" key="5">
    <source>
        <dbReference type="ARBA" id="ARBA00012807"/>
    </source>
</evidence>
<organism evidence="19 20">
    <name type="scientific">bacterium (Candidatus Blackallbacteria) CG17_big_fil_post_rev_8_21_14_2_50_48_46</name>
    <dbReference type="NCBI Taxonomy" id="2014261"/>
    <lineage>
        <taxon>Bacteria</taxon>
        <taxon>Candidatus Blackallbacteria</taxon>
    </lineage>
</organism>
<evidence type="ECO:0000256" key="9">
    <source>
        <dbReference type="ARBA" id="ARBA00022679"/>
    </source>
</evidence>
<evidence type="ECO:0000256" key="1">
    <source>
        <dbReference type="ARBA" id="ARBA00002634"/>
    </source>
</evidence>
<proteinExistence type="inferred from homology"/>
<dbReference type="PANTHER" id="PTHR46417">
    <property type="entry name" value="TRNA (GUANINE-N(1)-)-METHYLTRANSFERASE"/>
    <property type="match status" value="1"/>
</dbReference>
<dbReference type="InterPro" id="IPR023148">
    <property type="entry name" value="tRNA_m1G_MeTrfase_C_sf"/>
</dbReference>
<dbReference type="GO" id="GO:0002939">
    <property type="term" value="P:tRNA N1-guanine methylation"/>
    <property type="evidence" value="ECO:0007669"/>
    <property type="project" value="TreeGrafter"/>
</dbReference>
<comment type="subcellular location">
    <subcellularLocation>
        <location evidence="2 15 17">Cytoplasm</location>
    </subcellularLocation>
</comment>
<comment type="catalytic activity">
    <reaction evidence="14 15 17">
        <text>guanosine(37) in tRNA + S-adenosyl-L-methionine = N(1)-methylguanosine(37) in tRNA + S-adenosyl-L-homocysteine + H(+)</text>
        <dbReference type="Rhea" id="RHEA:36899"/>
        <dbReference type="Rhea" id="RHEA-COMP:10145"/>
        <dbReference type="Rhea" id="RHEA-COMP:10147"/>
        <dbReference type="ChEBI" id="CHEBI:15378"/>
        <dbReference type="ChEBI" id="CHEBI:57856"/>
        <dbReference type="ChEBI" id="CHEBI:59789"/>
        <dbReference type="ChEBI" id="CHEBI:73542"/>
        <dbReference type="ChEBI" id="CHEBI:74269"/>
        <dbReference type="EC" id="2.1.1.228"/>
    </reaction>
</comment>
<sequence length="241" mass="27537">MHLDFCTLFPDFFSGPLHSSILKRAAEQGNASYHLHNIRDWSRDKHRTVDDRPFGGGPGMVLKPEPIFEMFETLHLPENTPVILTTPRARLFQQSDALALAKLPRVVFLCGHYEGIDERVQENLCTHFFSIGSYVLTGGEPAALVMADAIVRLIPGVVGCSDSIEQDSFMDDLLDCPHYTRPAKYRDWTVPEVLLNGNHAEIAKWRRRQQIIATWKYRPDLLKLETLKPEELKLIQTLEEE</sequence>
<dbReference type="PIRSF" id="PIRSF000386">
    <property type="entry name" value="tRNA_mtase"/>
    <property type="match status" value="1"/>
</dbReference>
<evidence type="ECO:0000313" key="19">
    <source>
        <dbReference type="EMBL" id="PIW14942.1"/>
    </source>
</evidence>
<evidence type="ECO:0000256" key="15">
    <source>
        <dbReference type="HAMAP-Rule" id="MF_00605"/>
    </source>
</evidence>
<evidence type="ECO:0000256" key="10">
    <source>
        <dbReference type="ARBA" id="ARBA00022691"/>
    </source>
</evidence>
<comment type="caution">
    <text evidence="19">The sequence shown here is derived from an EMBL/GenBank/DDBJ whole genome shotgun (WGS) entry which is preliminary data.</text>
</comment>
<keyword evidence="11 15" id="KW-0819">tRNA processing</keyword>
<evidence type="ECO:0000256" key="14">
    <source>
        <dbReference type="ARBA" id="ARBA00047783"/>
    </source>
</evidence>
<dbReference type="InterPro" id="IPR029028">
    <property type="entry name" value="Alpha/beta_knot_MTases"/>
</dbReference>
<dbReference type="FunFam" id="3.40.1280.10:FF:000001">
    <property type="entry name" value="tRNA (guanine-N(1)-)-methyltransferase"/>
    <property type="match status" value="1"/>
</dbReference>
<dbReference type="AlphaFoldDB" id="A0A2M7FZU0"/>
<dbReference type="PANTHER" id="PTHR46417:SF1">
    <property type="entry name" value="TRNA (GUANINE-N(1)-)-METHYLTRANSFERASE"/>
    <property type="match status" value="1"/>
</dbReference>
<keyword evidence="8 15" id="KW-0489">Methyltransferase</keyword>
<evidence type="ECO:0000256" key="7">
    <source>
        <dbReference type="ARBA" id="ARBA00022490"/>
    </source>
</evidence>
<gene>
    <name evidence="15" type="primary">trmD</name>
    <name evidence="19" type="ORF">COW36_19760</name>
</gene>
<keyword evidence="7 15" id="KW-0963">Cytoplasm</keyword>
<dbReference type="NCBIfam" id="NF000648">
    <property type="entry name" value="PRK00026.1"/>
    <property type="match status" value="1"/>
</dbReference>
<keyword evidence="10 15" id="KW-0949">S-adenosyl-L-methionine</keyword>
<reference evidence="19 20" key="1">
    <citation type="submission" date="2017-09" db="EMBL/GenBank/DDBJ databases">
        <title>Depth-based differentiation of microbial function through sediment-hosted aquifers and enrichment of novel symbionts in the deep terrestrial subsurface.</title>
        <authorList>
            <person name="Probst A.J."/>
            <person name="Ladd B."/>
            <person name="Jarett J.K."/>
            <person name="Geller-Mcgrath D.E."/>
            <person name="Sieber C.M."/>
            <person name="Emerson J.B."/>
            <person name="Anantharaman K."/>
            <person name="Thomas B.C."/>
            <person name="Malmstrom R."/>
            <person name="Stieglmeier M."/>
            <person name="Klingl A."/>
            <person name="Woyke T."/>
            <person name="Ryan C.M."/>
            <person name="Banfield J.F."/>
        </authorList>
    </citation>
    <scope>NUCLEOTIDE SEQUENCE [LARGE SCALE GENOMIC DNA]</scope>
    <source>
        <strain evidence="19">CG17_big_fil_post_rev_8_21_14_2_50_48_46</strain>
    </source>
</reference>
<dbReference type="Gene3D" id="1.10.1270.20">
    <property type="entry name" value="tRNA(m1g37)methyltransferase, domain 2"/>
    <property type="match status" value="1"/>
</dbReference>
<protein>
    <recommendedName>
        <fullName evidence="6 15">tRNA (guanine-N(1)-)-methyltransferase</fullName>
        <ecNumber evidence="5 15">2.1.1.228</ecNumber>
    </recommendedName>
    <alternativeName>
        <fullName evidence="12 15">M1G-methyltransferase</fullName>
    </alternativeName>
    <alternativeName>
        <fullName evidence="13 15">tRNA [GM37] methyltransferase</fullName>
    </alternativeName>
</protein>
<dbReference type="GO" id="GO:0052906">
    <property type="term" value="F:tRNA (guanine(37)-N1)-methyltransferase activity"/>
    <property type="evidence" value="ECO:0007669"/>
    <property type="project" value="UniProtKB-UniRule"/>
</dbReference>
<evidence type="ECO:0000256" key="6">
    <source>
        <dbReference type="ARBA" id="ARBA00014679"/>
    </source>
</evidence>
<dbReference type="NCBIfam" id="TIGR00088">
    <property type="entry name" value="trmD"/>
    <property type="match status" value="1"/>
</dbReference>
<dbReference type="EC" id="2.1.1.228" evidence="5 15"/>
<dbReference type="CDD" id="cd18080">
    <property type="entry name" value="TrmD-like"/>
    <property type="match status" value="1"/>
</dbReference>
<comment type="caution">
    <text evidence="15">Lacks conserved residue(s) required for the propagation of feature annotation.</text>
</comment>
<accession>A0A2M7FZU0</accession>
<keyword evidence="9 15" id="KW-0808">Transferase</keyword>
<evidence type="ECO:0000256" key="13">
    <source>
        <dbReference type="ARBA" id="ARBA00033392"/>
    </source>
</evidence>
<comment type="similarity">
    <text evidence="3 15 17">Belongs to the RNA methyltransferase TrmD family.</text>
</comment>
<dbReference type="Proteomes" id="UP000231019">
    <property type="component" value="Unassembled WGS sequence"/>
</dbReference>
<dbReference type="InterPro" id="IPR016009">
    <property type="entry name" value="tRNA_MeTrfase_TRMD/TRM10"/>
</dbReference>
<dbReference type="InterPro" id="IPR029026">
    <property type="entry name" value="tRNA_m1G_MTases_N"/>
</dbReference>
<feature type="domain" description="tRNA methyltransferase TRMD/TRM10-type" evidence="18">
    <location>
        <begin position="1"/>
        <end position="223"/>
    </location>
</feature>
<dbReference type="InterPro" id="IPR002649">
    <property type="entry name" value="tRNA_m1G_MeTrfase_TrmD"/>
</dbReference>
<comment type="function">
    <text evidence="1 15 17">Specifically methylates guanosine-37 in various tRNAs.</text>
</comment>
<comment type="subunit">
    <text evidence="4 15 17">Homodimer.</text>
</comment>
<evidence type="ECO:0000256" key="3">
    <source>
        <dbReference type="ARBA" id="ARBA00007630"/>
    </source>
</evidence>
<dbReference type="Gene3D" id="3.40.1280.10">
    <property type="match status" value="1"/>
</dbReference>
<evidence type="ECO:0000256" key="11">
    <source>
        <dbReference type="ARBA" id="ARBA00022694"/>
    </source>
</evidence>
<evidence type="ECO:0000256" key="2">
    <source>
        <dbReference type="ARBA" id="ARBA00004496"/>
    </source>
</evidence>
<evidence type="ECO:0000259" key="18">
    <source>
        <dbReference type="Pfam" id="PF01746"/>
    </source>
</evidence>
<evidence type="ECO:0000256" key="17">
    <source>
        <dbReference type="RuleBase" id="RU003464"/>
    </source>
</evidence>
<name>A0A2M7FZU0_9BACT</name>
<evidence type="ECO:0000256" key="8">
    <source>
        <dbReference type="ARBA" id="ARBA00022603"/>
    </source>
</evidence>
<dbReference type="GO" id="GO:0005829">
    <property type="term" value="C:cytosol"/>
    <property type="evidence" value="ECO:0007669"/>
    <property type="project" value="TreeGrafter"/>
</dbReference>
<dbReference type="FunFam" id="1.10.1270.20:FF:000001">
    <property type="entry name" value="tRNA (guanine-N(1)-)-methyltransferase"/>
    <property type="match status" value="1"/>
</dbReference>
<feature type="binding site" evidence="15 16">
    <location>
        <position position="111"/>
    </location>
    <ligand>
        <name>S-adenosyl-L-methionine</name>
        <dbReference type="ChEBI" id="CHEBI:59789"/>
    </ligand>
</feature>
<evidence type="ECO:0000313" key="20">
    <source>
        <dbReference type="Proteomes" id="UP000231019"/>
    </source>
</evidence>
<dbReference type="SUPFAM" id="SSF75217">
    <property type="entry name" value="alpha/beta knot"/>
    <property type="match status" value="1"/>
</dbReference>
<dbReference type="HAMAP" id="MF_00605">
    <property type="entry name" value="TrmD"/>
    <property type="match status" value="1"/>
</dbReference>
<evidence type="ECO:0000256" key="16">
    <source>
        <dbReference type="PIRSR" id="PIRSR000386-1"/>
    </source>
</evidence>
<evidence type="ECO:0000256" key="12">
    <source>
        <dbReference type="ARBA" id="ARBA00029736"/>
    </source>
</evidence>